<dbReference type="InterPro" id="IPR036942">
    <property type="entry name" value="Beta-barrel_TonB_sf"/>
</dbReference>
<dbReference type="GO" id="GO:0009279">
    <property type="term" value="C:cell outer membrane"/>
    <property type="evidence" value="ECO:0007669"/>
    <property type="project" value="UniProtKB-SubCell"/>
</dbReference>
<dbReference type="Pfam" id="PF25183">
    <property type="entry name" value="OMP_b-brl_4"/>
    <property type="match status" value="1"/>
</dbReference>
<evidence type="ECO:0000256" key="4">
    <source>
        <dbReference type="SAM" id="SignalP"/>
    </source>
</evidence>
<evidence type="ECO:0000256" key="1">
    <source>
        <dbReference type="ARBA" id="ARBA00004442"/>
    </source>
</evidence>
<dbReference type="SUPFAM" id="SSF56935">
    <property type="entry name" value="Porins"/>
    <property type="match status" value="1"/>
</dbReference>
<proteinExistence type="predicted"/>
<organism evidence="6 7">
    <name type="scientific">Tunturiibacter empetritectus</name>
    <dbReference type="NCBI Taxonomy" id="3069691"/>
    <lineage>
        <taxon>Bacteria</taxon>
        <taxon>Pseudomonadati</taxon>
        <taxon>Acidobacteriota</taxon>
        <taxon>Terriglobia</taxon>
        <taxon>Terriglobales</taxon>
        <taxon>Acidobacteriaceae</taxon>
        <taxon>Tunturiibacter</taxon>
    </lineage>
</organism>
<keyword evidence="4" id="KW-0732">Signal</keyword>
<evidence type="ECO:0000256" key="3">
    <source>
        <dbReference type="ARBA" id="ARBA00023237"/>
    </source>
</evidence>
<evidence type="ECO:0000259" key="5">
    <source>
        <dbReference type="Pfam" id="PF25183"/>
    </source>
</evidence>
<keyword evidence="3" id="KW-0998">Cell outer membrane</keyword>
<keyword evidence="7" id="KW-1185">Reference proteome</keyword>
<comment type="caution">
    <text evidence="6">The sequence shown here is derived from an EMBL/GenBank/DDBJ whole genome shotgun (WGS) entry which is preliminary data.</text>
</comment>
<comment type="subcellular location">
    <subcellularLocation>
        <location evidence="1">Cell outer membrane</location>
    </subcellularLocation>
</comment>
<dbReference type="Gene3D" id="2.60.40.1120">
    <property type="entry name" value="Carboxypeptidase-like, regulatory domain"/>
    <property type="match status" value="1"/>
</dbReference>
<dbReference type="Proteomes" id="UP000568106">
    <property type="component" value="Unassembled WGS sequence"/>
</dbReference>
<evidence type="ECO:0000256" key="2">
    <source>
        <dbReference type="ARBA" id="ARBA00023136"/>
    </source>
</evidence>
<protein>
    <recommendedName>
        <fullName evidence="5">TonB-dependent transporter Oar-like beta-barrel domain-containing protein</fullName>
    </recommendedName>
</protein>
<dbReference type="InterPro" id="IPR008969">
    <property type="entry name" value="CarboxyPept-like_regulatory"/>
</dbReference>
<keyword evidence="2" id="KW-0472">Membrane</keyword>
<dbReference type="EMBL" id="JACHDY010000004">
    <property type="protein sequence ID" value="MBB5318169.1"/>
    <property type="molecule type" value="Genomic_DNA"/>
</dbReference>
<dbReference type="Pfam" id="PF13620">
    <property type="entry name" value="CarboxypepD_reg"/>
    <property type="match status" value="1"/>
</dbReference>
<dbReference type="AlphaFoldDB" id="A0A7W8IJD9"/>
<feature type="domain" description="TonB-dependent transporter Oar-like beta-barrel" evidence="5">
    <location>
        <begin position="249"/>
        <end position="1076"/>
    </location>
</feature>
<dbReference type="Gene3D" id="2.40.170.20">
    <property type="entry name" value="TonB-dependent receptor, beta-barrel domain"/>
    <property type="match status" value="1"/>
</dbReference>
<dbReference type="InterPro" id="IPR057601">
    <property type="entry name" value="Oar-like_b-barrel"/>
</dbReference>
<name>A0A7W8IJD9_9BACT</name>
<feature type="chain" id="PRO_5030708913" description="TonB-dependent transporter Oar-like beta-barrel domain-containing protein" evidence="4">
    <location>
        <begin position="21"/>
        <end position="1083"/>
    </location>
</feature>
<accession>A0A7W8IJD9</accession>
<evidence type="ECO:0000313" key="6">
    <source>
        <dbReference type="EMBL" id="MBB5318169.1"/>
    </source>
</evidence>
<reference evidence="6" key="1">
    <citation type="submission" date="2020-08" db="EMBL/GenBank/DDBJ databases">
        <title>Genomic Encyclopedia of Type Strains, Phase IV (KMG-V): Genome sequencing to study the core and pangenomes of soil and plant-associated prokaryotes.</title>
        <authorList>
            <person name="Whitman W."/>
        </authorList>
    </citation>
    <scope>NUCLEOTIDE SEQUENCE [LARGE SCALE GENOMIC DNA]</scope>
    <source>
        <strain evidence="6">M8UP27</strain>
    </source>
</reference>
<dbReference type="SUPFAM" id="SSF49464">
    <property type="entry name" value="Carboxypeptidase regulatory domain-like"/>
    <property type="match status" value="1"/>
</dbReference>
<evidence type="ECO:0000313" key="7">
    <source>
        <dbReference type="Proteomes" id="UP000568106"/>
    </source>
</evidence>
<sequence>MFRRSIFLIAPFLLATVSSAQIVGGTISGIITDPAGAVVPGAQITIRNQETGGERHLISDADGAYAAPSIPIGVYAINVVREGFAPQTRAGISLTVGQATRIDLTLHPGNITEQITVTDVPSSVNLSTQQISGLVNERQVKDLPLNGRSYDQLITLNPAAVNYTAQRSGSVGTSNSSVGSMFAISGRRPQDNLYLLNGIEYTGASLINVTPGGTSGQLLGVDAVREFNVVSDTYAASYGKRQGAQISIVTASGTNNVHGSAYEFLRNSFFDARNYFDQAHIPNFQRNNYGASLGGPIRTNRLFLFGNYEGYRQNLGITDVTLVPDAQARQGLLPDPANPSGPRKNYGVANGVRALLNLWPAQNGPELLDAKGNPTGIGEAFSNPTQHIREDFGTARFDANLTSRDLLFAVYTADDSTANTPTQNPFSLINESLREQVVSVQEQHVFSAHLLNTARVGYSRASFFFLGNIPSSIQTDTPGFLAGKPTGAIVIAGSTASNGSSQITGAGANVGSNNATARNLYTFDDHVFYSRSRHQIEAGVWLQSLQSNDNLAQNQYGQASFASLTTFLQGTVKTFTVVPNPTPLNWRSFMSAAYLEDTWQLTPVFEIRGGIRFESTNGWNESHGRASQYGFTNGIINSSPTTGTSALSDNHAKILPEPRVGIAWNVFGNGKTSLRSSIGLHHSLLDNLDYRLDQAAPYNTTLSYSNVPIASPISGAPGLISPSNVQPDISTPSVVSYALSIEQQLDQTTSITVGYVGSHGYHQILSEDQNEPGSTICSPNSICPVGTSAGTIYYPTTVKANPLVANTTSWVSGGSSSYNAVEVDLRRNLTHGLQLRANYTFAKNLDTGSAWNTSVSANTPAFVSYPANPSLDYGPAATDIRHLAAFNATYELPVGRGHFLLSTVSPLINHAVSGWSLSTIATLQTGFPFSPQLGYNPTGSGDTRNPVRPNLNPDFHGRLYASGTTSTRVAQFFSPAAFSAPAYGTIGNLGRDTLTGPGYADWDLSLLKSTALTEGTRLQFRAEFFNVLNHTNLQTPNEVVYTSGPTQGTIANQTAAAVQSPTAGVVTAASTSRQIQLALKLIF</sequence>
<gene>
    <name evidence="6" type="ORF">HDF09_002866</name>
</gene>
<feature type="signal peptide" evidence="4">
    <location>
        <begin position="1"/>
        <end position="20"/>
    </location>
</feature>